<reference evidence="2 3" key="1">
    <citation type="submission" date="2018-11" db="EMBL/GenBank/DDBJ databases">
        <title>Genome sequencing and assembly of Clostridium tagluense strain A121.</title>
        <authorList>
            <person name="Murakami T."/>
            <person name="Segawa T."/>
            <person name="Shcherbakova V.A."/>
            <person name="Mori H."/>
            <person name="Yoshimura Y."/>
        </authorList>
    </citation>
    <scope>NUCLEOTIDE SEQUENCE [LARGE SCALE GENOMIC DNA]</scope>
    <source>
        <strain evidence="2 3">A121</strain>
    </source>
</reference>
<name>A0A401ULC3_9CLOT</name>
<gene>
    <name evidence="2" type="ORF">Ctaglu_19630</name>
</gene>
<dbReference type="Gene3D" id="3.30.870.10">
    <property type="entry name" value="Endonuclease Chain A"/>
    <property type="match status" value="1"/>
</dbReference>
<dbReference type="RefSeq" id="WP_185732650.1">
    <property type="nucleotide sequence ID" value="NZ_BHYK01000009.1"/>
</dbReference>
<dbReference type="GO" id="GO:0006793">
    <property type="term" value="P:phosphorus metabolic process"/>
    <property type="evidence" value="ECO:0007669"/>
    <property type="project" value="UniProtKB-ARBA"/>
</dbReference>
<accession>A0A401ULC3</accession>
<evidence type="ECO:0000313" key="2">
    <source>
        <dbReference type="EMBL" id="GCD10340.1"/>
    </source>
</evidence>
<evidence type="ECO:0000259" key="1">
    <source>
        <dbReference type="PROSITE" id="PS50035"/>
    </source>
</evidence>
<feature type="domain" description="PLD phosphodiesterase" evidence="1">
    <location>
        <begin position="86"/>
        <end position="113"/>
    </location>
</feature>
<protein>
    <recommendedName>
        <fullName evidence="1">PLD phosphodiesterase domain-containing protein</fullName>
    </recommendedName>
</protein>
<dbReference type="InterPro" id="IPR025202">
    <property type="entry name" value="PLD-like_dom"/>
</dbReference>
<comment type="caution">
    <text evidence="2">The sequence shown here is derived from an EMBL/GenBank/DDBJ whole genome shotgun (WGS) entry which is preliminary data.</text>
</comment>
<dbReference type="Pfam" id="PF13091">
    <property type="entry name" value="PLDc_2"/>
    <property type="match status" value="1"/>
</dbReference>
<dbReference type="Proteomes" id="UP000287872">
    <property type="component" value="Unassembled WGS sequence"/>
</dbReference>
<dbReference type="InterPro" id="IPR059166">
    <property type="entry name" value="PLD-like_cat"/>
</dbReference>
<dbReference type="CDD" id="cd09176">
    <property type="entry name" value="PLDc_unchar6"/>
    <property type="match status" value="1"/>
</dbReference>
<dbReference type="GO" id="GO:0003824">
    <property type="term" value="F:catalytic activity"/>
    <property type="evidence" value="ECO:0007669"/>
    <property type="project" value="InterPro"/>
</dbReference>
<dbReference type="PROSITE" id="PS50035">
    <property type="entry name" value="PLD"/>
    <property type="match status" value="1"/>
</dbReference>
<evidence type="ECO:0000313" key="3">
    <source>
        <dbReference type="Proteomes" id="UP000287872"/>
    </source>
</evidence>
<dbReference type="AlphaFoldDB" id="A0A401ULC3"/>
<proteinExistence type="predicted"/>
<dbReference type="EMBL" id="BHYK01000009">
    <property type="protein sequence ID" value="GCD10340.1"/>
    <property type="molecule type" value="Genomic_DNA"/>
</dbReference>
<dbReference type="SUPFAM" id="SSF56024">
    <property type="entry name" value="Phospholipase D/nuclease"/>
    <property type="match status" value="1"/>
</dbReference>
<organism evidence="2 3">
    <name type="scientific">Clostridium tagluense</name>
    <dbReference type="NCBI Taxonomy" id="360422"/>
    <lineage>
        <taxon>Bacteria</taxon>
        <taxon>Bacillati</taxon>
        <taxon>Bacillota</taxon>
        <taxon>Clostridia</taxon>
        <taxon>Eubacteriales</taxon>
        <taxon>Clostridiaceae</taxon>
        <taxon>Clostridium</taxon>
    </lineage>
</organism>
<keyword evidence="3" id="KW-1185">Reference proteome</keyword>
<sequence length="259" mass="29290">MGVELITSGFFAGKFYEVVDSVELSIRIISPFIGRTTAFKLAEFLRNSPKVKCQIITRFYREDFIQGVSSIEGLNTLLDSGAELLALLGLHTKLYVFDKYSAILGSANFTNGGFFTNHELSVFIDSDEVIGNECNMHFEELWNRIKDTGEGQITKEWIEKEIVDVAKSSKGLIKGVSKGNFVKRGARLNTEPWTPVDEQPKDAIPVKITDILEEVLNSEIMQHSSNAWLKFNSKSTDRLDNSVNFLRERKSSDLNRVYF</sequence>
<dbReference type="InterPro" id="IPR001736">
    <property type="entry name" value="PLipase_D/transphosphatidylase"/>
</dbReference>